<keyword evidence="2" id="KW-0732">Signal</keyword>
<feature type="compositionally biased region" description="Pro residues" evidence="1">
    <location>
        <begin position="70"/>
        <end position="91"/>
    </location>
</feature>
<dbReference type="EMBL" id="KZ805378">
    <property type="protein sequence ID" value="PVI00141.1"/>
    <property type="molecule type" value="Genomic_DNA"/>
</dbReference>
<proteinExistence type="predicted"/>
<feature type="compositionally biased region" description="Pro residues" evidence="1">
    <location>
        <begin position="45"/>
        <end position="58"/>
    </location>
</feature>
<dbReference type="Proteomes" id="UP000244855">
    <property type="component" value="Unassembled WGS sequence"/>
</dbReference>
<reference evidence="3 4" key="1">
    <citation type="journal article" date="2018" name="Sci. Rep.">
        <title>Comparative genomics provides insights into the lifestyle and reveals functional heterogeneity of dark septate endophytic fungi.</title>
        <authorList>
            <person name="Knapp D.G."/>
            <person name="Nemeth J.B."/>
            <person name="Barry K."/>
            <person name="Hainaut M."/>
            <person name="Henrissat B."/>
            <person name="Johnson J."/>
            <person name="Kuo A."/>
            <person name="Lim J.H.P."/>
            <person name="Lipzen A."/>
            <person name="Nolan M."/>
            <person name="Ohm R.A."/>
            <person name="Tamas L."/>
            <person name="Grigoriev I.V."/>
            <person name="Spatafora J.W."/>
            <person name="Nagy L.G."/>
            <person name="Kovacs G.M."/>
        </authorList>
    </citation>
    <scope>NUCLEOTIDE SEQUENCE [LARGE SCALE GENOMIC DNA]</scope>
    <source>
        <strain evidence="3 4">DSE2036</strain>
    </source>
</reference>
<feature type="signal peptide" evidence="2">
    <location>
        <begin position="1"/>
        <end position="21"/>
    </location>
</feature>
<feature type="region of interest" description="Disordered" evidence="1">
    <location>
        <begin position="25"/>
        <end position="100"/>
    </location>
</feature>
<evidence type="ECO:0008006" key="5">
    <source>
        <dbReference type="Google" id="ProtNLM"/>
    </source>
</evidence>
<evidence type="ECO:0000256" key="2">
    <source>
        <dbReference type="SAM" id="SignalP"/>
    </source>
</evidence>
<dbReference type="AlphaFoldDB" id="A0A2V1DPW6"/>
<dbReference type="STRING" id="97972.A0A2V1DPW6"/>
<gene>
    <name evidence="3" type="ORF">DM02DRAFT_655693</name>
</gene>
<keyword evidence="4" id="KW-1185">Reference proteome</keyword>
<accession>A0A2V1DPW6</accession>
<evidence type="ECO:0000256" key="1">
    <source>
        <dbReference type="SAM" id="MobiDB-lite"/>
    </source>
</evidence>
<feature type="chain" id="PRO_5015908227" description="Extracellular membrane protein CFEM domain-containing protein" evidence="2">
    <location>
        <begin position="22"/>
        <end position="370"/>
    </location>
</feature>
<evidence type="ECO:0000313" key="3">
    <source>
        <dbReference type="EMBL" id="PVI00141.1"/>
    </source>
</evidence>
<name>A0A2V1DPW6_9PLEO</name>
<organism evidence="3 4">
    <name type="scientific">Periconia macrospinosa</name>
    <dbReference type="NCBI Taxonomy" id="97972"/>
    <lineage>
        <taxon>Eukaryota</taxon>
        <taxon>Fungi</taxon>
        <taxon>Dikarya</taxon>
        <taxon>Ascomycota</taxon>
        <taxon>Pezizomycotina</taxon>
        <taxon>Dothideomycetes</taxon>
        <taxon>Pleosporomycetidae</taxon>
        <taxon>Pleosporales</taxon>
        <taxon>Massarineae</taxon>
        <taxon>Periconiaceae</taxon>
        <taxon>Periconia</taxon>
    </lineage>
</organism>
<dbReference type="OrthoDB" id="3796816at2759"/>
<evidence type="ECO:0000313" key="4">
    <source>
        <dbReference type="Proteomes" id="UP000244855"/>
    </source>
</evidence>
<feature type="compositionally biased region" description="Low complexity" evidence="1">
    <location>
        <begin position="293"/>
        <end position="307"/>
    </location>
</feature>
<protein>
    <recommendedName>
        <fullName evidence="5">Extracellular membrane protein CFEM domain-containing protein</fullName>
    </recommendedName>
</protein>
<feature type="region of interest" description="Disordered" evidence="1">
    <location>
        <begin position="286"/>
        <end position="316"/>
    </location>
</feature>
<feature type="compositionally biased region" description="Basic and acidic residues" evidence="1">
    <location>
        <begin position="59"/>
        <end position="68"/>
    </location>
</feature>
<sequence>MMFYGFWYLLLAFATLSHAIAAPPVAKPPPSKPQTPSRPNSPNVRPAPIPEPAPAPKPVDPKPADSDPKPAAPKPAKPPKLPSNPNKPIPRLPIVVKNEGDDSSSVFDLGTYKEDEPALFQKFDDRSKPFFSVMYNFFEVKGTYLPKTNAYAEATGQENPFNSGSRPTGQPLRVTQTITSPATHTVTASFDPRKPLDACRAWTNLATYCSGGGEACACYSGTYYVPDQWNSLAAGCAEVTSKCPKESSSSGDGWCAVASTAASHVSYCTNSFSASQSPSPVRFAEKANIETPRSASATTTSTRSGSSNDNAAPFPSASDRPVIIVSDHSALFPTSSPTSRVSSWSPRLVDPIAANMYSWLVLLASLLYCV</sequence>